<feature type="compositionally biased region" description="Basic residues" evidence="10">
    <location>
        <begin position="177"/>
        <end position="192"/>
    </location>
</feature>
<sequence length="613" mass="68582">KKKTESRKGKRRKVQAEVPTERQAGGLDVRVLDFREASESEADCNSKGKVLKSPRKSSTCTGETEKDALRQGTPKQKEGRSRKPGADKLPLPQPELETQASDAEQCKTRGTPDGDSPVPSAGHQQEQTVSSKRKLKSSKNLQSASKSSQRVVPKKQTAKQKPPKAPVAKRGAESPRKKLKISAKKSSNKKPRLQREESSDSEPGEEELEREPAKPAEEVRSLPHQKLQTPTSQQLTTSENMLQVLESLDDATNRSLVQALQCLIDSVKSSEVKQLPAKSSEKVPQKLRHRDRKGAFSDAESTVSHMRSDRTSLQGTAREKQKLADVKVKSTKRKRHVQRGPHGPFLEDGDGFPSGCQCSEQDSLSPDISEDLDFQARALLSNKSTNRKIVMPSNTPNMRRTKRIRLKPLEYWRGERVNYEVGPSGNLVVTGVVCPETEPQTKIKHRKDGGKQKRAKRRKEEPPVLDHSLGDTAKPTIVLDPVTNEEVHLDCVTTGTCHSCFFKDETVEIYKHLNTSAFATGKLVLKPLKEKGHQFVHMDTIVFHVIYGKIITTLHKTSYYLTTGDYFYVPAGNRYNIRNLLDEESVLLFTQLKRDSSRPPVGVELCSVKNRSW</sequence>
<feature type="region of interest" description="Disordered" evidence="10">
    <location>
        <begin position="1"/>
        <end position="238"/>
    </location>
</feature>
<comment type="similarity">
    <text evidence="2">Belongs to the CENP-C/MIF2 family.</text>
</comment>
<feature type="non-terminal residue" evidence="12">
    <location>
        <position position="613"/>
    </location>
</feature>
<proteinExistence type="inferred from homology"/>
<reference evidence="12 13" key="1">
    <citation type="submission" date="2014-04" db="EMBL/GenBank/DDBJ databases">
        <title>Genome evolution of avian class.</title>
        <authorList>
            <person name="Zhang G."/>
            <person name="Li C."/>
        </authorList>
    </citation>
    <scope>NUCLEOTIDE SEQUENCE [LARGE SCALE GENOMIC DNA]</scope>
    <source>
        <strain evidence="12">BGI_N307</strain>
    </source>
</reference>
<feature type="compositionally biased region" description="Basic residues" evidence="10">
    <location>
        <begin position="442"/>
        <end position="457"/>
    </location>
</feature>
<feature type="compositionally biased region" description="Low complexity" evidence="10">
    <location>
        <begin position="225"/>
        <end position="238"/>
    </location>
</feature>
<evidence type="ECO:0000256" key="3">
    <source>
        <dbReference type="ARBA" id="ARBA00023125"/>
    </source>
</evidence>
<dbReference type="PANTHER" id="PTHR16684:SF11">
    <property type="entry name" value="CENTROMERE PROTEIN C"/>
    <property type="match status" value="1"/>
</dbReference>
<feature type="domain" description="Mif2/CENP-C cupin" evidence="11">
    <location>
        <begin position="509"/>
        <end position="591"/>
    </location>
</feature>
<dbReference type="Pfam" id="PF11699">
    <property type="entry name" value="CENP-C_C"/>
    <property type="match status" value="1"/>
</dbReference>
<feature type="compositionally biased region" description="Basic and acidic residues" evidence="10">
    <location>
        <begin position="210"/>
        <end position="221"/>
    </location>
</feature>
<evidence type="ECO:0000256" key="10">
    <source>
        <dbReference type="SAM" id="MobiDB-lite"/>
    </source>
</evidence>
<dbReference type="FunFam" id="2.60.120.10:FF:000033">
    <property type="entry name" value="Centromere protein C 1"/>
    <property type="match status" value="1"/>
</dbReference>
<dbReference type="STRING" id="118200.A0A093G3U3"/>
<feature type="region of interest" description="Disordered" evidence="10">
    <location>
        <begin position="275"/>
        <end position="363"/>
    </location>
</feature>
<evidence type="ECO:0000259" key="11">
    <source>
        <dbReference type="Pfam" id="PF11699"/>
    </source>
</evidence>
<organism evidence="12 13">
    <name type="scientific">Dryobates pubescens</name>
    <name type="common">Downy woodpecker</name>
    <name type="synonym">Picoides pubescens</name>
    <dbReference type="NCBI Taxonomy" id="118200"/>
    <lineage>
        <taxon>Eukaryota</taxon>
        <taxon>Metazoa</taxon>
        <taxon>Chordata</taxon>
        <taxon>Craniata</taxon>
        <taxon>Vertebrata</taxon>
        <taxon>Euteleostomi</taxon>
        <taxon>Archelosauria</taxon>
        <taxon>Archosauria</taxon>
        <taxon>Dinosauria</taxon>
        <taxon>Saurischia</taxon>
        <taxon>Theropoda</taxon>
        <taxon>Coelurosauria</taxon>
        <taxon>Aves</taxon>
        <taxon>Neognathae</taxon>
        <taxon>Neoaves</taxon>
        <taxon>Telluraves</taxon>
        <taxon>Coraciimorphae</taxon>
        <taxon>Piciformes</taxon>
        <taxon>Picidae</taxon>
        <taxon>Dryobates</taxon>
    </lineage>
</organism>
<evidence type="ECO:0000313" key="12">
    <source>
        <dbReference type="EMBL" id="KFV61464.1"/>
    </source>
</evidence>
<feature type="compositionally biased region" description="Basic residues" evidence="10">
    <location>
        <begin position="1"/>
        <end position="13"/>
    </location>
</feature>
<dbReference type="InterPro" id="IPR028386">
    <property type="entry name" value="CENP-C/Mif2/cnp3"/>
</dbReference>
<evidence type="ECO:0000256" key="5">
    <source>
        <dbReference type="ARBA" id="ARBA00053516"/>
    </source>
</evidence>
<dbReference type="InterPro" id="IPR014710">
    <property type="entry name" value="RmlC-like_jellyroll"/>
</dbReference>
<evidence type="ECO:0000256" key="7">
    <source>
        <dbReference type="ARBA" id="ARBA00068530"/>
    </source>
</evidence>
<dbReference type="AlphaFoldDB" id="A0A093G3U3"/>
<dbReference type="Proteomes" id="UP000053875">
    <property type="component" value="Unassembled WGS sequence"/>
</dbReference>
<gene>
    <name evidence="12" type="ORF">N307_03754</name>
</gene>
<dbReference type="InterPro" id="IPR025974">
    <property type="entry name" value="Mif2/CENP-C_cupin"/>
</dbReference>
<feature type="compositionally biased region" description="Acidic residues" evidence="10">
    <location>
        <begin position="199"/>
        <end position="209"/>
    </location>
</feature>
<dbReference type="SUPFAM" id="SSF51182">
    <property type="entry name" value="RmlC-like cupins"/>
    <property type="match status" value="1"/>
</dbReference>
<dbReference type="InterPro" id="IPR011051">
    <property type="entry name" value="RmlC_Cupin_sf"/>
</dbReference>
<comment type="function">
    <text evidence="5">Component of the CENPA-NAC (nucleosome-associated) complex, a complex that plays a central role in assembly of kinetochore proteins, mitotic progression and chromosome segregation. The CENPA-NAC complex recruits the CENPA-CAD (nucleosome distal) complex and may be involved in incorporation of newly synthesized CENPA into centromeres. CENPC recruits DNA methylation and DNMT3B to both centromeric and pericentromeric satellite repeats and regulates the histone code in these regions.</text>
</comment>
<feature type="compositionally biased region" description="Basic residues" evidence="10">
    <location>
        <begin position="152"/>
        <end position="162"/>
    </location>
</feature>
<feature type="compositionally biased region" description="Basic and acidic residues" evidence="10">
    <location>
        <begin position="317"/>
        <end position="328"/>
    </location>
</feature>
<comment type="subunit">
    <text evidence="6">Oligomer. Component of the CENPA-NAC complex, at least composed of CENPA, CENPC, CENPH, CENPM, CENPN, CENPT and CENPU. The CENPA-NAC complex interacts with the CENPA-CAD complex, composed of CENPI, CENPK, CENPL, CENPO, CENPP, CENPQ, CENPR and CENPS. Binds to DAXX. Interacts with DNMT3B. Interacts directly with CENPA. Identified in a centromere complex containing histones H2A, H2B and H4, and at least CENPA, CENPB, CENPC, CENPT, CENPN, HJURP, SUPT16H, SSRP1 and RSF1. Interacts with MEIKIN.</text>
</comment>
<evidence type="ECO:0000256" key="4">
    <source>
        <dbReference type="ARBA" id="ARBA00023242"/>
    </source>
</evidence>
<evidence type="ECO:0000256" key="9">
    <source>
        <dbReference type="ARBA" id="ARBA00083562"/>
    </source>
</evidence>
<dbReference type="GO" id="GO:0051455">
    <property type="term" value="P:spindle attachment to meiosis I kinetochore"/>
    <property type="evidence" value="ECO:0007669"/>
    <property type="project" value="TreeGrafter"/>
</dbReference>
<dbReference type="EMBL" id="KL214744">
    <property type="protein sequence ID" value="KFV61464.1"/>
    <property type="molecule type" value="Genomic_DNA"/>
</dbReference>
<feature type="region of interest" description="Disordered" evidence="10">
    <location>
        <begin position="439"/>
        <end position="467"/>
    </location>
</feature>
<comment type="subcellular location">
    <subcellularLocation>
        <location evidence="1">Nucleus</location>
    </subcellularLocation>
</comment>
<dbReference type="GO" id="GO:0051382">
    <property type="term" value="P:kinetochore assembly"/>
    <property type="evidence" value="ECO:0007669"/>
    <property type="project" value="InterPro"/>
</dbReference>
<keyword evidence="13" id="KW-1185">Reference proteome</keyword>
<dbReference type="GO" id="GO:0005721">
    <property type="term" value="C:pericentric heterochromatin"/>
    <property type="evidence" value="ECO:0007669"/>
    <property type="project" value="UniProtKB-ARBA"/>
</dbReference>
<evidence type="ECO:0000256" key="2">
    <source>
        <dbReference type="ARBA" id="ARBA00010291"/>
    </source>
</evidence>
<keyword evidence="4" id="KW-0539">Nucleus</keyword>
<evidence type="ECO:0000256" key="1">
    <source>
        <dbReference type="ARBA" id="ARBA00004123"/>
    </source>
</evidence>
<name>A0A093G3U3_DRYPU</name>
<feature type="compositionally biased region" description="Low complexity" evidence="10">
    <location>
        <begin position="138"/>
        <end position="151"/>
    </location>
</feature>
<dbReference type="GO" id="GO:0000776">
    <property type="term" value="C:kinetochore"/>
    <property type="evidence" value="ECO:0007669"/>
    <property type="project" value="InterPro"/>
</dbReference>
<evidence type="ECO:0000256" key="6">
    <source>
        <dbReference type="ARBA" id="ARBA00064952"/>
    </source>
</evidence>
<evidence type="ECO:0000256" key="8">
    <source>
        <dbReference type="ARBA" id="ARBA00082151"/>
    </source>
</evidence>
<feature type="compositionally biased region" description="Polar residues" evidence="10">
    <location>
        <begin position="299"/>
        <end position="315"/>
    </location>
</feature>
<dbReference type="GO" id="GO:0051315">
    <property type="term" value="P:attachment of mitotic spindle microtubules to kinetochore"/>
    <property type="evidence" value="ECO:0007669"/>
    <property type="project" value="TreeGrafter"/>
</dbReference>
<dbReference type="GO" id="GO:0019237">
    <property type="term" value="F:centromeric DNA binding"/>
    <property type="evidence" value="ECO:0007669"/>
    <property type="project" value="InterPro"/>
</dbReference>
<accession>A0A093G3U3</accession>
<feature type="compositionally biased region" description="Basic residues" evidence="10">
    <location>
        <begin position="329"/>
        <end position="339"/>
    </location>
</feature>
<dbReference type="Gene3D" id="2.60.120.10">
    <property type="entry name" value="Jelly Rolls"/>
    <property type="match status" value="1"/>
</dbReference>
<feature type="non-terminal residue" evidence="12">
    <location>
        <position position="1"/>
    </location>
</feature>
<dbReference type="PANTHER" id="PTHR16684">
    <property type="entry name" value="CENTROMERE PROTEIN C"/>
    <property type="match status" value="1"/>
</dbReference>
<dbReference type="GO" id="GO:0005634">
    <property type="term" value="C:nucleus"/>
    <property type="evidence" value="ECO:0007669"/>
    <property type="project" value="UniProtKB-SubCell"/>
</dbReference>
<feature type="compositionally biased region" description="Basic and acidic residues" evidence="10">
    <location>
        <begin position="63"/>
        <end position="86"/>
    </location>
</feature>
<evidence type="ECO:0000313" key="13">
    <source>
        <dbReference type="Proteomes" id="UP000053875"/>
    </source>
</evidence>
<keyword evidence="3" id="KW-0238">DNA-binding</keyword>
<protein>
    <recommendedName>
        <fullName evidence="7">Centromere protein C</fullName>
    </recommendedName>
    <alternativeName>
        <fullName evidence="8">Centromere autoantigen C</fullName>
    </alternativeName>
    <alternativeName>
        <fullName evidence="9">Centromere protein C 1</fullName>
    </alternativeName>
</protein>